<dbReference type="EMBL" id="JAWNGG020000009">
    <property type="protein sequence ID" value="KAK9309678.1"/>
    <property type="molecule type" value="Genomic_DNA"/>
</dbReference>
<sequence length="101" mass="11588">MKGRGKNVTMAFEETRELFGRTLRLKSRLLEEYFVADGTSPVRASLREDPGTLSGFNGQCPLRRKFRATFPAPKFARSRRTRRRGFHSPPECRVVSLGTRE</sequence>
<protein>
    <submittedName>
        <fullName evidence="2">Uncharacterized protein</fullName>
    </submittedName>
</protein>
<feature type="region of interest" description="Disordered" evidence="1">
    <location>
        <begin position="73"/>
        <end position="101"/>
    </location>
</feature>
<keyword evidence="3" id="KW-1185">Reference proteome</keyword>
<organism evidence="2 3">
    <name type="scientific">Tetragonisca angustula</name>
    <dbReference type="NCBI Taxonomy" id="166442"/>
    <lineage>
        <taxon>Eukaryota</taxon>
        <taxon>Metazoa</taxon>
        <taxon>Ecdysozoa</taxon>
        <taxon>Arthropoda</taxon>
        <taxon>Hexapoda</taxon>
        <taxon>Insecta</taxon>
        <taxon>Pterygota</taxon>
        <taxon>Neoptera</taxon>
        <taxon>Endopterygota</taxon>
        <taxon>Hymenoptera</taxon>
        <taxon>Apocrita</taxon>
        <taxon>Aculeata</taxon>
        <taxon>Apoidea</taxon>
        <taxon>Anthophila</taxon>
        <taxon>Apidae</taxon>
        <taxon>Tetragonisca</taxon>
    </lineage>
</organism>
<gene>
    <name evidence="2" type="ORF">QLX08_000686</name>
</gene>
<dbReference type="AlphaFoldDB" id="A0AAW1AIR5"/>
<dbReference type="Proteomes" id="UP001432146">
    <property type="component" value="Unassembled WGS sequence"/>
</dbReference>
<name>A0AAW1AIR5_9HYME</name>
<evidence type="ECO:0000256" key="1">
    <source>
        <dbReference type="SAM" id="MobiDB-lite"/>
    </source>
</evidence>
<evidence type="ECO:0000313" key="2">
    <source>
        <dbReference type="EMBL" id="KAK9309678.1"/>
    </source>
</evidence>
<feature type="compositionally biased region" description="Basic residues" evidence="1">
    <location>
        <begin position="76"/>
        <end position="86"/>
    </location>
</feature>
<proteinExistence type="predicted"/>
<reference evidence="2 3" key="1">
    <citation type="submission" date="2024-05" db="EMBL/GenBank/DDBJ databases">
        <title>The nuclear and mitochondrial genome assemblies of Tetragonisca angustula (Apidae: Meliponini), a tiny yet remarkable pollinator in the Neotropics.</title>
        <authorList>
            <person name="Ferrari R."/>
            <person name="Ricardo P.C."/>
            <person name="Dias F.C."/>
            <person name="Araujo N.S."/>
            <person name="Soares D.O."/>
            <person name="Zhou Q.-S."/>
            <person name="Zhu C.-D."/>
            <person name="Coutinho L."/>
            <person name="Airas M.C."/>
            <person name="Batista T.M."/>
        </authorList>
    </citation>
    <scope>NUCLEOTIDE SEQUENCE [LARGE SCALE GENOMIC DNA]</scope>
    <source>
        <strain evidence="2">ASF017062</strain>
        <tissue evidence="2">Abdomen</tissue>
    </source>
</reference>
<comment type="caution">
    <text evidence="2">The sequence shown here is derived from an EMBL/GenBank/DDBJ whole genome shotgun (WGS) entry which is preliminary data.</text>
</comment>
<accession>A0AAW1AIR5</accession>
<evidence type="ECO:0000313" key="3">
    <source>
        <dbReference type="Proteomes" id="UP001432146"/>
    </source>
</evidence>